<keyword evidence="2" id="KW-0677">Repeat</keyword>
<dbReference type="Pfam" id="PF07707">
    <property type="entry name" value="BACK"/>
    <property type="match status" value="1"/>
</dbReference>
<dbReference type="KEGG" id="api:100568575"/>
<dbReference type="GeneID" id="100568575"/>
<dbReference type="InterPro" id="IPR011333">
    <property type="entry name" value="SKP1/BTB/POZ_sf"/>
</dbReference>
<accession>A0A8R2ACC7</accession>
<dbReference type="Gene3D" id="1.25.40.420">
    <property type="match status" value="1"/>
</dbReference>
<keyword evidence="5" id="KW-1185">Reference proteome</keyword>
<keyword evidence="1" id="KW-0880">Kelch repeat</keyword>
<reference evidence="4" key="2">
    <citation type="submission" date="2022-06" db="UniProtKB">
        <authorList>
            <consortium name="EnsemblMetazoa"/>
        </authorList>
    </citation>
    <scope>IDENTIFICATION</scope>
</reference>
<dbReference type="PANTHER" id="PTHR24412:SF441">
    <property type="entry name" value="KELCH-LIKE PROTEIN 28"/>
    <property type="match status" value="1"/>
</dbReference>
<dbReference type="Gene3D" id="3.30.710.10">
    <property type="entry name" value="Potassium Channel Kv1.1, Chain A"/>
    <property type="match status" value="1"/>
</dbReference>
<proteinExistence type="predicted"/>
<evidence type="ECO:0000256" key="2">
    <source>
        <dbReference type="ARBA" id="ARBA00022737"/>
    </source>
</evidence>
<name>A0A8R2ACC7_ACYPI</name>
<dbReference type="AlphaFoldDB" id="A0A8R2ACC7"/>
<dbReference type="Proteomes" id="UP000007819">
    <property type="component" value="Chromosome A1"/>
</dbReference>
<dbReference type="PANTHER" id="PTHR24412">
    <property type="entry name" value="KELCH PROTEIN"/>
    <property type="match status" value="1"/>
</dbReference>
<evidence type="ECO:0000259" key="3">
    <source>
        <dbReference type="SMART" id="SM00875"/>
    </source>
</evidence>
<protein>
    <recommendedName>
        <fullName evidence="3">BACK domain-containing protein</fullName>
    </recommendedName>
</protein>
<dbReference type="RefSeq" id="XP_003248470.3">
    <property type="nucleotide sequence ID" value="XM_003248422.3"/>
</dbReference>
<organism evidence="4 5">
    <name type="scientific">Acyrthosiphon pisum</name>
    <name type="common">Pea aphid</name>
    <dbReference type="NCBI Taxonomy" id="7029"/>
    <lineage>
        <taxon>Eukaryota</taxon>
        <taxon>Metazoa</taxon>
        <taxon>Ecdysozoa</taxon>
        <taxon>Arthropoda</taxon>
        <taxon>Hexapoda</taxon>
        <taxon>Insecta</taxon>
        <taxon>Pterygota</taxon>
        <taxon>Neoptera</taxon>
        <taxon>Paraneoptera</taxon>
        <taxon>Hemiptera</taxon>
        <taxon>Sternorrhyncha</taxon>
        <taxon>Aphidomorpha</taxon>
        <taxon>Aphidoidea</taxon>
        <taxon>Aphididae</taxon>
        <taxon>Macrosiphini</taxon>
        <taxon>Acyrthosiphon</taxon>
    </lineage>
</organism>
<evidence type="ECO:0000256" key="1">
    <source>
        <dbReference type="ARBA" id="ARBA00022441"/>
    </source>
</evidence>
<dbReference type="EnsemblMetazoa" id="XM_003248422.4">
    <property type="protein sequence ID" value="XP_003248470.3"/>
    <property type="gene ID" value="LOC100568575"/>
</dbReference>
<reference evidence="5" key="1">
    <citation type="submission" date="2010-06" db="EMBL/GenBank/DDBJ databases">
        <authorList>
            <person name="Jiang H."/>
            <person name="Abraham K."/>
            <person name="Ali S."/>
            <person name="Alsbrooks S.L."/>
            <person name="Anim B.N."/>
            <person name="Anosike U.S."/>
            <person name="Attaway T."/>
            <person name="Bandaranaike D.P."/>
            <person name="Battles P.K."/>
            <person name="Bell S.N."/>
            <person name="Bell A.V."/>
            <person name="Beltran B."/>
            <person name="Bickham C."/>
            <person name="Bustamante Y."/>
            <person name="Caleb T."/>
            <person name="Canada A."/>
            <person name="Cardenas V."/>
            <person name="Carter K."/>
            <person name="Chacko J."/>
            <person name="Chandrabose M.N."/>
            <person name="Chavez D."/>
            <person name="Chavez A."/>
            <person name="Chen L."/>
            <person name="Chu H.-S."/>
            <person name="Claassen K.J."/>
            <person name="Cockrell R."/>
            <person name="Collins M."/>
            <person name="Cooper J.A."/>
            <person name="Cree A."/>
            <person name="Curry S.M."/>
            <person name="Da Y."/>
            <person name="Dao M.D."/>
            <person name="Das B."/>
            <person name="Davila M.-L."/>
            <person name="Davy-Carroll L."/>
            <person name="Denson S."/>
            <person name="Dinh H."/>
            <person name="Ebong V.E."/>
            <person name="Edwards J.R."/>
            <person name="Egan A."/>
            <person name="El-Daye J."/>
            <person name="Escobedo L."/>
            <person name="Fernandez S."/>
            <person name="Fernando P.R."/>
            <person name="Flagg N."/>
            <person name="Forbes L.D."/>
            <person name="Fowler R.G."/>
            <person name="Fu Q."/>
            <person name="Gabisi R.A."/>
            <person name="Ganer J."/>
            <person name="Garbino Pronczuk A."/>
            <person name="Garcia R.M."/>
            <person name="Garner T."/>
            <person name="Garrett T.E."/>
            <person name="Gonzalez D.A."/>
            <person name="Hamid H."/>
            <person name="Hawkins E.S."/>
            <person name="Hirani K."/>
            <person name="Hogues M.E."/>
            <person name="Hollins B."/>
            <person name="Hsiao C.-H."/>
            <person name="Jabil R."/>
            <person name="James M.L."/>
            <person name="Jhangiani S.N."/>
            <person name="Johnson B."/>
            <person name="Johnson Q."/>
            <person name="Joshi V."/>
            <person name="Kalu J.B."/>
            <person name="Kam C."/>
            <person name="Kashfia A."/>
            <person name="Keebler J."/>
            <person name="Kisamo H."/>
            <person name="Kovar C.L."/>
            <person name="Lago L.A."/>
            <person name="Lai C.-Y."/>
            <person name="Laidlaw J."/>
            <person name="Lara F."/>
            <person name="Le T.-K."/>
            <person name="Lee S.L."/>
            <person name="Legall F.H."/>
            <person name="Lemon S.J."/>
            <person name="Lewis L.R."/>
            <person name="Li B."/>
            <person name="Liu Y."/>
            <person name="Liu Y.-S."/>
            <person name="Lopez J."/>
            <person name="Lozado R.J."/>
            <person name="Lu J."/>
            <person name="Madu R.C."/>
            <person name="Maheshwari M."/>
            <person name="Maheshwari R."/>
            <person name="Malloy K."/>
            <person name="Martinez E."/>
            <person name="Mathew T."/>
            <person name="Mercado I.C."/>
            <person name="Mercado C."/>
            <person name="Meyer B."/>
            <person name="Montgomery K."/>
            <person name="Morgan M.B."/>
            <person name="Munidasa M."/>
            <person name="Nazareth L.V."/>
            <person name="Nelson J."/>
            <person name="Ng B.M."/>
            <person name="Nguyen N.B."/>
            <person name="Nguyen P.Q."/>
            <person name="Nguyen T."/>
            <person name="Obregon M."/>
            <person name="Okwuonu G.O."/>
            <person name="Onwere C.G."/>
            <person name="Orozco G."/>
            <person name="Parra A."/>
            <person name="Patel S."/>
            <person name="Patil S."/>
            <person name="Perez A."/>
            <person name="Perez Y."/>
            <person name="Pham C."/>
            <person name="Primus E.L."/>
            <person name="Pu L.-L."/>
            <person name="Puazo M."/>
            <person name="Qin X."/>
            <person name="Quiroz J.B."/>
            <person name="Reese J."/>
            <person name="Richards S."/>
            <person name="Rives C.M."/>
            <person name="Robberts R."/>
            <person name="Ruiz S.J."/>
            <person name="Ruiz M.J."/>
            <person name="Santibanez J."/>
            <person name="Schneider B.W."/>
            <person name="Sisson I."/>
            <person name="Smith M."/>
            <person name="Sodergren E."/>
            <person name="Song X.-Z."/>
            <person name="Song B.B."/>
            <person name="Summersgill H."/>
            <person name="Thelus R."/>
            <person name="Thornton R.D."/>
            <person name="Trejos Z.Y."/>
            <person name="Usmani K."/>
            <person name="Vattathil S."/>
            <person name="Villasana D."/>
            <person name="Walker D.L."/>
            <person name="Wang S."/>
            <person name="Wang K."/>
            <person name="White C.S."/>
            <person name="Williams A.C."/>
            <person name="Williamson J."/>
            <person name="Wilson K."/>
            <person name="Woghiren I.O."/>
            <person name="Woodworth J.R."/>
            <person name="Worley K.C."/>
            <person name="Wright R.A."/>
            <person name="Wu W."/>
            <person name="Young L."/>
            <person name="Zhang L."/>
            <person name="Zhang J."/>
            <person name="Zhu Y."/>
            <person name="Muzny D.M."/>
            <person name="Weinstock G."/>
            <person name="Gibbs R.A."/>
        </authorList>
    </citation>
    <scope>NUCLEOTIDE SEQUENCE [LARGE SCALE GENOMIC DNA]</scope>
    <source>
        <strain evidence="5">LSR1</strain>
    </source>
</reference>
<dbReference type="InterPro" id="IPR011705">
    <property type="entry name" value="BACK"/>
</dbReference>
<sequence length="105" mass="11768">MTKENVQVLLPAANILQLDFVIAACSEFLQKQLDASNCLGIRAFADLHNCTELLASSETLIKKQFLEVVKSDEFLSLSSEDVVKIISCNDLAVPYEEKVSKLQYW</sequence>
<evidence type="ECO:0000313" key="5">
    <source>
        <dbReference type="Proteomes" id="UP000007819"/>
    </source>
</evidence>
<feature type="domain" description="BACK" evidence="3">
    <location>
        <begin position="38"/>
        <end position="100"/>
    </location>
</feature>
<dbReference type="SMART" id="SM00875">
    <property type="entry name" value="BACK"/>
    <property type="match status" value="1"/>
</dbReference>
<dbReference type="OrthoDB" id="45365at2759"/>
<evidence type="ECO:0000313" key="4">
    <source>
        <dbReference type="EnsemblMetazoa" id="XP_003248470.3"/>
    </source>
</evidence>